<evidence type="ECO:0000256" key="1">
    <source>
        <dbReference type="SAM" id="Phobius"/>
    </source>
</evidence>
<dbReference type="InParanoid" id="A0A163JUZ1"/>
<name>A0A163JUZ1_ABSGL</name>
<gene>
    <name evidence="2" type="primary">ABSGL_09089.1 scaffold 10677</name>
</gene>
<keyword evidence="1" id="KW-0472">Membrane</keyword>
<accession>A0A163JUZ1</accession>
<dbReference type="OrthoDB" id="2289167at2759"/>
<evidence type="ECO:0000313" key="2">
    <source>
        <dbReference type="EMBL" id="SAM03271.1"/>
    </source>
</evidence>
<dbReference type="Proteomes" id="UP000078561">
    <property type="component" value="Unassembled WGS sequence"/>
</dbReference>
<keyword evidence="1" id="KW-1133">Transmembrane helix</keyword>
<evidence type="ECO:0000313" key="3">
    <source>
        <dbReference type="Proteomes" id="UP000078561"/>
    </source>
</evidence>
<reference evidence="2" key="1">
    <citation type="submission" date="2016-04" db="EMBL/GenBank/DDBJ databases">
        <authorList>
            <person name="Evans L.H."/>
            <person name="Alamgir A."/>
            <person name="Owens N."/>
            <person name="Weber N.D."/>
            <person name="Virtaneva K."/>
            <person name="Barbian K."/>
            <person name="Babar A."/>
            <person name="Rosenke K."/>
        </authorList>
    </citation>
    <scope>NUCLEOTIDE SEQUENCE [LARGE SCALE GENOMIC DNA]</scope>
    <source>
        <strain evidence="2">CBS 101.48</strain>
    </source>
</reference>
<proteinExistence type="predicted"/>
<keyword evidence="3" id="KW-1185">Reference proteome</keyword>
<protein>
    <submittedName>
        <fullName evidence="2">Uncharacterized protein</fullName>
    </submittedName>
</protein>
<keyword evidence="1" id="KW-0812">Transmembrane</keyword>
<feature type="transmembrane region" description="Helical" evidence="1">
    <location>
        <begin position="134"/>
        <end position="160"/>
    </location>
</feature>
<feature type="transmembrane region" description="Helical" evidence="1">
    <location>
        <begin position="37"/>
        <end position="58"/>
    </location>
</feature>
<feature type="transmembrane region" description="Helical" evidence="1">
    <location>
        <begin position="6"/>
        <end position="25"/>
    </location>
</feature>
<dbReference type="AlphaFoldDB" id="A0A163JUZ1"/>
<sequence>MISYLGRFVTLAAGFAFLYSGYLAYKRSFKPYKRLLYLFMANLVFDAYNLVWGIKLVFDSTIDKVSIQTNISKSMMETSNATNSAFYNSTLYNSTMYNNTMYNTTLYNTTLYNSTEISNGTMSNSTFTQKDADMVAGVIATGIHIFVPFFTCLFFLVPFFNKLYLVSRIDTYTKYVIYKKEEAQIPAMQLPHKLPECSQ</sequence>
<organism evidence="2">
    <name type="scientific">Absidia glauca</name>
    <name type="common">Pin mould</name>
    <dbReference type="NCBI Taxonomy" id="4829"/>
    <lineage>
        <taxon>Eukaryota</taxon>
        <taxon>Fungi</taxon>
        <taxon>Fungi incertae sedis</taxon>
        <taxon>Mucoromycota</taxon>
        <taxon>Mucoromycotina</taxon>
        <taxon>Mucoromycetes</taxon>
        <taxon>Mucorales</taxon>
        <taxon>Cunninghamellaceae</taxon>
        <taxon>Absidia</taxon>
    </lineage>
</organism>
<dbReference type="EMBL" id="LT554074">
    <property type="protein sequence ID" value="SAM03271.1"/>
    <property type="molecule type" value="Genomic_DNA"/>
</dbReference>